<keyword evidence="1" id="KW-0472">Membrane</keyword>
<keyword evidence="3" id="KW-1185">Reference proteome</keyword>
<dbReference type="AlphaFoldDB" id="A0AAW1PI22"/>
<name>A0AAW1PI22_9CHLO</name>
<keyword evidence="1" id="KW-1133">Transmembrane helix</keyword>
<proteinExistence type="predicted"/>
<dbReference type="EMBL" id="JALJOQ010000025">
    <property type="protein sequence ID" value="KAK9808252.1"/>
    <property type="molecule type" value="Genomic_DNA"/>
</dbReference>
<feature type="transmembrane region" description="Helical" evidence="1">
    <location>
        <begin position="44"/>
        <end position="63"/>
    </location>
</feature>
<comment type="caution">
    <text evidence="2">The sequence shown here is derived from an EMBL/GenBank/DDBJ whole genome shotgun (WGS) entry which is preliminary data.</text>
</comment>
<organism evidence="2 3">
    <name type="scientific">Symbiochloris irregularis</name>
    <dbReference type="NCBI Taxonomy" id="706552"/>
    <lineage>
        <taxon>Eukaryota</taxon>
        <taxon>Viridiplantae</taxon>
        <taxon>Chlorophyta</taxon>
        <taxon>core chlorophytes</taxon>
        <taxon>Trebouxiophyceae</taxon>
        <taxon>Trebouxiales</taxon>
        <taxon>Trebouxiaceae</taxon>
        <taxon>Symbiochloris</taxon>
    </lineage>
</organism>
<sequence>MPAVSSSALLLLLGAILFLYAGYSTIQHRDHLKVAKQDFDSVPLHILGTVLLAALSSLWGSYLKAGKLKAISALSGQQGLDANSFRPDFMAFNHRGFAADFKLPYAFTT</sequence>
<evidence type="ECO:0000256" key="1">
    <source>
        <dbReference type="SAM" id="Phobius"/>
    </source>
</evidence>
<protein>
    <recommendedName>
        <fullName evidence="4">Membrane magnesium transporter</fullName>
    </recommendedName>
</protein>
<keyword evidence="1" id="KW-0812">Transmembrane</keyword>
<evidence type="ECO:0008006" key="4">
    <source>
        <dbReference type="Google" id="ProtNLM"/>
    </source>
</evidence>
<dbReference type="Proteomes" id="UP001465755">
    <property type="component" value="Unassembled WGS sequence"/>
</dbReference>
<gene>
    <name evidence="2" type="ORF">WJX73_003715</name>
</gene>
<reference evidence="2 3" key="1">
    <citation type="journal article" date="2024" name="Nat. Commun.">
        <title>Phylogenomics reveals the evolutionary origins of lichenization in chlorophyte algae.</title>
        <authorList>
            <person name="Puginier C."/>
            <person name="Libourel C."/>
            <person name="Otte J."/>
            <person name="Skaloud P."/>
            <person name="Haon M."/>
            <person name="Grisel S."/>
            <person name="Petersen M."/>
            <person name="Berrin J.G."/>
            <person name="Delaux P.M."/>
            <person name="Dal Grande F."/>
            <person name="Keller J."/>
        </authorList>
    </citation>
    <scope>NUCLEOTIDE SEQUENCE [LARGE SCALE GENOMIC DNA]</scope>
    <source>
        <strain evidence="2 3">SAG 2036</strain>
    </source>
</reference>
<accession>A0AAW1PI22</accession>
<evidence type="ECO:0000313" key="2">
    <source>
        <dbReference type="EMBL" id="KAK9808252.1"/>
    </source>
</evidence>
<evidence type="ECO:0000313" key="3">
    <source>
        <dbReference type="Proteomes" id="UP001465755"/>
    </source>
</evidence>